<name>A0A645BNK7_9ZZZZ</name>
<feature type="compositionally biased region" description="Basic residues" evidence="1">
    <location>
        <begin position="258"/>
        <end position="278"/>
    </location>
</feature>
<dbReference type="AlphaFoldDB" id="A0A645BNK7"/>
<organism evidence="2">
    <name type="scientific">bioreactor metagenome</name>
    <dbReference type="NCBI Taxonomy" id="1076179"/>
    <lineage>
        <taxon>unclassified sequences</taxon>
        <taxon>metagenomes</taxon>
        <taxon>ecological metagenomes</taxon>
    </lineage>
</organism>
<dbReference type="EMBL" id="VSSQ01021321">
    <property type="protein sequence ID" value="MPM66827.1"/>
    <property type="molecule type" value="Genomic_DNA"/>
</dbReference>
<feature type="region of interest" description="Disordered" evidence="1">
    <location>
        <begin position="215"/>
        <end position="282"/>
    </location>
</feature>
<evidence type="ECO:0000313" key="2">
    <source>
        <dbReference type="EMBL" id="MPM66827.1"/>
    </source>
</evidence>
<protein>
    <submittedName>
        <fullName evidence="2">Uncharacterized protein</fullName>
    </submittedName>
</protein>
<gene>
    <name evidence="2" type="ORF">SDC9_113739</name>
</gene>
<sequence length="301" mass="30873">MRLVVADQSGTDLCRDGHPLAGGEGVLTGVHHPGVEAQAVAGGVALRAAGVAGPVGGAAGHGDAHRDVVERGVRPAGAHGVPVELVVALLAAHPTGDGVAQLVRRGGGGDRLVRVTDPDQQILAARVRRRAHGGGAELRRRVRTADPDVAVGVGDVVGGVVLLGLTGDELALDAVAPRGAAEAVDQALGDRHRPVVVDHVVEGVRIDAVAGGCAGGRAEEEWGDDDQDGDHGRQSGQQTATAWDRQPAAAASVDRGGDHRRRPFWRAARARSVSRRASRSASAWRLSYSRLPVATPISTLA</sequence>
<reference evidence="2" key="1">
    <citation type="submission" date="2019-08" db="EMBL/GenBank/DDBJ databases">
        <authorList>
            <person name="Kucharzyk K."/>
            <person name="Murdoch R.W."/>
            <person name="Higgins S."/>
            <person name="Loffler F."/>
        </authorList>
    </citation>
    <scope>NUCLEOTIDE SEQUENCE</scope>
</reference>
<accession>A0A645BNK7</accession>
<evidence type="ECO:0000256" key="1">
    <source>
        <dbReference type="SAM" id="MobiDB-lite"/>
    </source>
</evidence>
<comment type="caution">
    <text evidence="2">The sequence shown here is derived from an EMBL/GenBank/DDBJ whole genome shotgun (WGS) entry which is preliminary data.</text>
</comment>
<proteinExistence type="predicted"/>